<dbReference type="RefSeq" id="WP_211912600.1">
    <property type="nucleotide sequence ID" value="NZ_CP036498.1"/>
</dbReference>
<proteinExistence type="predicted"/>
<gene>
    <name evidence="1" type="ORF">RPMA_09580</name>
</gene>
<organism evidence="1 2">
    <name type="scientific">Tardiphaga alba</name>
    <dbReference type="NCBI Taxonomy" id="340268"/>
    <lineage>
        <taxon>Bacteria</taxon>
        <taxon>Pseudomonadati</taxon>
        <taxon>Pseudomonadota</taxon>
        <taxon>Alphaproteobacteria</taxon>
        <taxon>Hyphomicrobiales</taxon>
        <taxon>Nitrobacteraceae</taxon>
        <taxon>Tardiphaga</taxon>
    </lineage>
</organism>
<keyword evidence="2" id="KW-1185">Reference proteome</keyword>
<dbReference type="Proteomes" id="UP000682843">
    <property type="component" value="Chromosome"/>
</dbReference>
<evidence type="ECO:0000313" key="2">
    <source>
        <dbReference type="Proteomes" id="UP000682843"/>
    </source>
</evidence>
<accession>A0ABX8A9I3</accession>
<name>A0ABX8A9I3_9BRAD</name>
<protein>
    <submittedName>
        <fullName evidence="1">Uncharacterized protein</fullName>
    </submittedName>
</protein>
<dbReference type="EMBL" id="CP036498">
    <property type="protein sequence ID" value="QUS39055.1"/>
    <property type="molecule type" value="Genomic_DNA"/>
</dbReference>
<sequence>MSANDLAALDDLVAGQERGAPLAIRHPVTGEAMDIVLMIVGPDSDTAKRARLKLDDEKFAFTKRPPADEWDRMYVDYLARLVISWVAKRDGVDVPFTFTNVVKLLRDNLHVREQVTVFAQSRTHYFLSLPIEGDK</sequence>
<reference evidence="1 2" key="1">
    <citation type="submission" date="2019-02" db="EMBL/GenBank/DDBJ databases">
        <title>Emended description of the genus Rhodopseudomonas and description of Rhodopseudomonas albus sp. nov., a non-phototrophic, heavy-metal-tolerant bacterium isolated from garden soil.</title>
        <authorList>
            <person name="Bao Z."/>
            <person name="Cao W.W."/>
            <person name="Sato Y."/>
            <person name="Nishizawa T."/>
            <person name="Zhao J."/>
            <person name="Guo Y."/>
            <person name="Ohta H."/>
        </authorList>
    </citation>
    <scope>NUCLEOTIDE SEQUENCE [LARGE SCALE GENOMIC DNA]</scope>
    <source>
        <strain evidence="1 2">SK50-23</strain>
    </source>
</reference>
<evidence type="ECO:0000313" key="1">
    <source>
        <dbReference type="EMBL" id="QUS39055.1"/>
    </source>
</evidence>